<dbReference type="InterPro" id="IPR002035">
    <property type="entry name" value="VWF_A"/>
</dbReference>
<evidence type="ECO:0000313" key="3">
    <source>
        <dbReference type="Proteomes" id="UP000641454"/>
    </source>
</evidence>
<gene>
    <name evidence="2" type="ORF">H8R25_17275</name>
</gene>
<dbReference type="Pfam" id="PF13573">
    <property type="entry name" value="SprB"/>
    <property type="match status" value="2"/>
</dbReference>
<comment type="caution">
    <text evidence="2">The sequence shown here is derived from an EMBL/GenBank/DDBJ whole genome shotgun (WGS) entry which is preliminary data.</text>
</comment>
<reference evidence="2 3" key="1">
    <citation type="submission" date="2020-08" db="EMBL/GenBank/DDBJ databases">
        <title>Description of novel Flavobacterium F-392 isolate.</title>
        <authorList>
            <person name="Saticioglu I.B."/>
            <person name="Duman M."/>
            <person name="Altun S."/>
        </authorList>
    </citation>
    <scope>NUCLEOTIDE SEQUENCE [LARGE SCALE GENOMIC DNA]</scope>
    <source>
        <strain evidence="2 3">F-392</strain>
    </source>
</reference>
<dbReference type="CDD" id="cd00198">
    <property type="entry name" value="vWFA"/>
    <property type="match status" value="1"/>
</dbReference>
<dbReference type="Proteomes" id="UP000641454">
    <property type="component" value="Unassembled WGS sequence"/>
</dbReference>
<evidence type="ECO:0000313" key="2">
    <source>
        <dbReference type="EMBL" id="MBC5846170.1"/>
    </source>
</evidence>
<proteinExistence type="predicted"/>
<dbReference type="RefSeq" id="WP_187021549.1">
    <property type="nucleotide sequence ID" value="NZ_JACRUL010000080.1"/>
</dbReference>
<dbReference type="Pfam" id="PF13519">
    <property type="entry name" value="VWA_2"/>
    <property type="match status" value="1"/>
</dbReference>
<dbReference type="EMBL" id="JACRUL010000080">
    <property type="protein sequence ID" value="MBC5846170.1"/>
    <property type="molecule type" value="Genomic_DNA"/>
</dbReference>
<dbReference type="PANTHER" id="PTHR10579:SF43">
    <property type="entry name" value="ZINC FINGER (C3HC4-TYPE RING FINGER) FAMILY PROTEIN"/>
    <property type="match status" value="1"/>
</dbReference>
<feature type="non-terminal residue" evidence="2">
    <location>
        <position position="493"/>
    </location>
</feature>
<keyword evidence="3" id="KW-1185">Reference proteome</keyword>
<dbReference type="InterPro" id="IPR013783">
    <property type="entry name" value="Ig-like_fold"/>
</dbReference>
<dbReference type="PROSITE" id="PS50234">
    <property type="entry name" value="VWFA"/>
    <property type="match status" value="1"/>
</dbReference>
<dbReference type="Gene3D" id="2.60.40.10">
    <property type="entry name" value="Immunoglobulins"/>
    <property type="match status" value="1"/>
</dbReference>
<protein>
    <submittedName>
        <fullName evidence="2">VWA domain-containing protein</fullName>
    </submittedName>
</protein>
<accession>A0A923N538</accession>
<dbReference type="InterPro" id="IPR025667">
    <property type="entry name" value="SprB_repeat"/>
</dbReference>
<feature type="domain" description="VWFA" evidence="1">
    <location>
        <begin position="69"/>
        <end position="282"/>
    </location>
</feature>
<dbReference type="AlphaFoldDB" id="A0A923N538"/>
<evidence type="ECO:0000259" key="1">
    <source>
        <dbReference type="PROSITE" id="PS50234"/>
    </source>
</evidence>
<name>A0A923N538_9FLAO</name>
<dbReference type="InterPro" id="IPR036465">
    <property type="entry name" value="vWFA_dom_sf"/>
</dbReference>
<dbReference type="PANTHER" id="PTHR10579">
    <property type="entry name" value="CALCIUM-ACTIVATED CHLORIDE CHANNEL REGULATOR"/>
    <property type="match status" value="1"/>
</dbReference>
<dbReference type="SMART" id="SM00327">
    <property type="entry name" value="VWA"/>
    <property type="match status" value="1"/>
</dbReference>
<sequence>MKKTIPLTNYILAIKNELIIILILLCSSFAYSQASIVPTKTVTVRPGVCGIIDVELKIQGSNPVSRPLEVVLVIDVSGSMDDDIKYDPNNSLEYAQDAANDFIRKIFLPANNPTGKNKVAIVKYSSTASLVRPLTLAAGQTDLINAINSLAANGTTNIQDGIIKADKELYDHGTFDCITSRSIILLTDGVANRTGNNQSCSDGINGSCIQSAITAANNAKTTTKSGIVYNNQIFSVGLFGAIYGSQQSDAEYTLNKIQSAGNFFTENSANLTGIYTQIFSKLSWVAQQISGTPFSKEIVSTDFSIGNITASKGTASASGQNISWNIDFLNVETITLKYELTPKSNVCGTKTVSSSRLDYKNSACQTAFLNVTTPTTLIPCPAVSMNSKQDVDCYGGATASITLNDATGGTTPYSYSWKKDGTSFAATKNISGLEAGLYTVIATDKNGCYSSPLSVTIKQPTAALTATVVSTDVSCFGSNDGNITINNPSGGYG</sequence>
<dbReference type="Gene3D" id="3.40.50.410">
    <property type="entry name" value="von Willebrand factor, type A domain"/>
    <property type="match status" value="1"/>
</dbReference>
<dbReference type="InterPro" id="IPR051266">
    <property type="entry name" value="CLCR"/>
</dbReference>
<dbReference type="SUPFAM" id="SSF53300">
    <property type="entry name" value="vWA-like"/>
    <property type="match status" value="1"/>
</dbReference>
<organism evidence="2 3">
    <name type="scientific">Flavobacterium muglaense</name>
    <dbReference type="NCBI Taxonomy" id="2764716"/>
    <lineage>
        <taxon>Bacteria</taxon>
        <taxon>Pseudomonadati</taxon>
        <taxon>Bacteroidota</taxon>
        <taxon>Flavobacteriia</taxon>
        <taxon>Flavobacteriales</taxon>
        <taxon>Flavobacteriaceae</taxon>
        <taxon>Flavobacterium</taxon>
    </lineage>
</organism>